<dbReference type="Proteomes" id="UP001499978">
    <property type="component" value="Unassembled WGS sequence"/>
</dbReference>
<dbReference type="RefSeq" id="WP_344173633.1">
    <property type="nucleotide sequence ID" value="NZ_BAAARY010000016.1"/>
</dbReference>
<name>A0ABN3NP24_9ACTN</name>
<reference evidence="1 2" key="1">
    <citation type="journal article" date="2019" name="Int. J. Syst. Evol. Microbiol.">
        <title>The Global Catalogue of Microorganisms (GCM) 10K type strain sequencing project: providing services to taxonomists for standard genome sequencing and annotation.</title>
        <authorList>
            <consortium name="The Broad Institute Genomics Platform"/>
            <consortium name="The Broad Institute Genome Sequencing Center for Infectious Disease"/>
            <person name="Wu L."/>
            <person name="Ma J."/>
        </authorList>
    </citation>
    <scope>NUCLEOTIDE SEQUENCE [LARGE SCALE GENOMIC DNA]</scope>
    <source>
        <strain evidence="1 2">JCM 3367</strain>
    </source>
</reference>
<organism evidence="1 2">
    <name type="scientific">Pilimelia columellifera subsp. columellifera</name>
    <dbReference type="NCBI Taxonomy" id="706583"/>
    <lineage>
        <taxon>Bacteria</taxon>
        <taxon>Bacillati</taxon>
        <taxon>Actinomycetota</taxon>
        <taxon>Actinomycetes</taxon>
        <taxon>Micromonosporales</taxon>
        <taxon>Micromonosporaceae</taxon>
        <taxon>Pilimelia</taxon>
    </lineage>
</organism>
<sequence length="344" mass="36099">MMALDVLLERLPTALVDDPARKRLRLLADPLPDALSARIGLEARLGDDPTVDLLLLVTAERQLAVLAGADPAVALPPELAGQPSWQGAARLGRRARSLAAAGSALPPGIWLELDAAGDQPVGAPAVFTAATPDRARSSDAEPSGSPPVGGVVNEVLRTLAQAPPDPALVGQVDQIVHSGLDVRQVGCFTARPGAGIRLFCAAPTTDPTELIAALAFTGWRGPVAAVERWLDWCRRHGDATHLNLDVTPAGPLPTIGLELSLADAAQPHQDPRWGTLLDSLVASGLCRPAKRDALLTLGRGYEAMLMGRRRYRQGLHHLKITVRADGGAGVKAYFGAYEVAGGPR</sequence>
<evidence type="ECO:0000313" key="1">
    <source>
        <dbReference type="EMBL" id="GAA2529193.1"/>
    </source>
</evidence>
<protein>
    <submittedName>
        <fullName evidence="1">Uncharacterized protein</fullName>
    </submittedName>
</protein>
<proteinExistence type="predicted"/>
<keyword evidence="2" id="KW-1185">Reference proteome</keyword>
<gene>
    <name evidence="1" type="ORF">GCM10010201_30480</name>
</gene>
<accession>A0ABN3NP24</accession>
<comment type="caution">
    <text evidence="1">The sequence shown here is derived from an EMBL/GenBank/DDBJ whole genome shotgun (WGS) entry which is preliminary data.</text>
</comment>
<evidence type="ECO:0000313" key="2">
    <source>
        <dbReference type="Proteomes" id="UP001499978"/>
    </source>
</evidence>
<dbReference type="EMBL" id="BAAARY010000016">
    <property type="protein sequence ID" value="GAA2529193.1"/>
    <property type="molecule type" value="Genomic_DNA"/>
</dbReference>